<comment type="similarity">
    <text evidence="1">Belongs to the peptidase C1 family.</text>
</comment>
<dbReference type="SUPFAM" id="SSF54001">
    <property type="entry name" value="Cysteine proteinases"/>
    <property type="match status" value="1"/>
</dbReference>
<dbReference type="EMBL" id="JAPFFF010000054">
    <property type="protein sequence ID" value="KAK8838859.1"/>
    <property type="molecule type" value="Genomic_DNA"/>
</dbReference>
<evidence type="ECO:0000313" key="4">
    <source>
        <dbReference type="Proteomes" id="UP001470230"/>
    </source>
</evidence>
<evidence type="ECO:0000256" key="1">
    <source>
        <dbReference type="ARBA" id="ARBA00008455"/>
    </source>
</evidence>
<dbReference type="Pfam" id="PF00112">
    <property type="entry name" value="Peptidase_C1"/>
    <property type="match status" value="1"/>
</dbReference>
<dbReference type="InterPro" id="IPR025660">
    <property type="entry name" value="Pept_his_AS"/>
</dbReference>
<name>A0ABR2GY48_9EUKA</name>
<feature type="domain" description="Peptidase C1A papain C-terminal" evidence="2">
    <location>
        <begin position="5"/>
        <end position="99"/>
    </location>
</feature>
<gene>
    <name evidence="3" type="ORF">M9Y10_032901</name>
</gene>
<reference evidence="3 4" key="1">
    <citation type="submission" date="2024-04" db="EMBL/GenBank/DDBJ databases">
        <title>Tritrichomonas musculus Genome.</title>
        <authorList>
            <person name="Alves-Ferreira E."/>
            <person name="Grigg M."/>
            <person name="Lorenzi H."/>
            <person name="Galac M."/>
        </authorList>
    </citation>
    <scope>NUCLEOTIDE SEQUENCE [LARGE SCALE GENOMIC DNA]</scope>
    <source>
        <strain evidence="3 4">EAF2021</strain>
    </source>
</reference>
<evidence type="ECO:0000259" key="2">
    <source>
        <dbReference type="Pfam" id="PF00112"/>
    </source>
</evidence>
<sequence>MEQPETDLISDLNDYEICSIGMDASAASFQLYVRGIYDEQNCGKDNNHAINLVGYGSEGEGDKAIPNWICRNCWGKSLGQDGYFRIIHGVNECGIAHQFGFPVKFF</sequence>
<accession>A0ABR2GY48</accession>
<protein>
    <recommendedName>
        <fullName evidence="2">Peptidase C1A papain C-terminal domain-containing protein</fullName>
    </recommendedName>
</protein>
<dbReference type="InterPro" id="IPR038765">
    <property type="entry name" value="Papain-like_cys_pep_sf"/>
</dbReference>
<comment type="caution">
    <text evidence="3">The sequence shown here is derived from an EMBL/GenBank/DDBJ whole genome shotgun (WGS) entry which is preliminary data.</text>
</comment>
<organism evidence="3 4">
    <name type="scientific">Tritrichomonas musculus</name>
    <dbReference type="NCBI Taxonomy" id="1915356"/>
    <lineage>
        <taxon>Eukaryota</taxon>
        <taxon>Metamonada</taxon>
        <taxon>Parabasalia</taxon>
        <taxon>Tritrichomonadida</taxon>
        <taxon>Tritrichomonadidae</taxon>
        <taxon>Tritrichomonas</taxon>
    </lineage>
</organism>
<dbReference type="PANTHER" id="PTHR12411">
    <property type="entry name" value="CYSTEINE PROTEASE FAMILY C1-RELATED"/>
    <property type="match status" value="1"/>
</dbReference>
<dbReference type="InterPro" id="IPR000668">
    <property type="entry name" value="Peptidase_C1A_C"/>
</dbReference>
<evidence type="ECO:0000313" key="3">
    <source>
        <dbReference type="EMBL" id="KAK8838859.1"/>
    </source>
</evidence>
<dbReference type="InterPro" id="IPR013128">
    <property type="entry name" value="Peptidase_C1A"/>
</dbReference>
<dbReference type="PROSITE" id="PS00639">
    <property type="entry name" value="THIOL_PROTEASE_HIS"/>
    <property type="match status" value="1"/>
</dbReference>
<dbReference type="Gene3D" id="3.90.70.10">
    <property type="entry name" value="Cysteine proteinases"/>
    <property type="match status" value="1"/>
</dbReference>
<keyword evidence="4" id="KW-1185">Reference proteome</keyword>
<dbReference type="Proteomes" id="UP001470230">
    <property type="component" value="Unassembled WGS sequence"/>
</dbReference>
<proteinExistence type="inferred from homology"/>